<dbReference type="Gene3D" id="3.30.930.10">
    <property type="entry name" value="Bira Bifunctional Protein, Domain 2"/>
    <property type="match status" value="1"/>
</dbReference>
<keyword evidence="10" id="KW-0175">Coiled coil</keyword>
<organism evidence="13 14">
    <name type="scientific">Ophiocordyceps australis</name>
    <dbReference type="NCBI Taxonomy" id="1399860"/>
    <lineage>
        <taxon>Eukaryota</taxon>
        <taxon>Fungi</taxon>
        <taxon>Dikarya</taxon>
        <taxon>Ascomycota</taxon>
        <taxon>Pezizomycotina</taxon>
        <taxon>Sordariomycetes</taxon>
        <taxon>Hypocreomycetidae</taxon>
        <taxon>Hypocreales</taxon>
        <taxon>Ophiocordycipitaceae</taxon>
        <taxon>Ophiocordyceps</taxon>
    </lineage>
</organism>
<dbReference type="InterPro" id="IPR045864">
    <property type="entry name" value="aa-tRNA-synth_II/BPL/LPL"/>
</dbReference>
<evidence type="ECO:0000256" key="6">
    <source>
        <dbReference type="ARBA" id="ARBA00031113"/>
    </source>
</evidence>
<name>A0A2C5Y0U6_9HYPO</name>
<evidence type="ECO:0000256" key="2">
    <source>
        <dbReference type="ARBA" id="ARBA00022598"/>
    </source>
</evidence>
<evidence type="ECO:0000256" key="4">
    <source>
        <dbReference type="ARBA" id="ARBA00022840"/>
    </source>
</evidence>
<dbReference type="Pfam" id="PF02403">
    <property type="entry name" value="Seryl_tRNA_N"/>
    <property type="match status" value="1"/>
</dbReference>
<keyword evidence="5" id="KW-0030">Aminoacyl-tRNA synthetase</keyword>
<evidence type="ECO:0000256" key="3">
    <source>
        <dbReference type="ARBA" id="ARBA00022741"/>
    </source>
</evidence>
<feature type="binding site" evidence="9">
    <location>
        <begin position="302"/>
        <end position="304"/>
    </location>
    <ligand>
        <name>ATP</name>
        <dbReference type="ChEBI" id="CHEBI:30616"/>
    </ligand>
</feature>
<dbReference type="STRING" id="1399860.A0A2C5Y0U6"/>
<dbReference type="InterPro" id="IPR002317">
    <property type="entry name" value="Ser-tRNA-ligase_type_1"/>
</dbReference>
<feature type="region of interest" description="Disordered" evidence="11">
    <location>
        <begin position="394"/>
        <end position="431"/>
    </location>
</feature>
<feature type="compositionally biased region" description="Low complexity" evidence="11">
    <location>
        <begin position="404"/>
        <end position="416"/>
    </location>
</feature>
<dbReference type="SUPFAM" id="SSF46589">
    <property type="entry name" value="tRNA-binding arm"/>
    <property type="match status" value="1"/>
</dbReference>
<keyword evidence="2" id="KW-0436">Ligase</keyword>
<dbReference type="InterPro" id="IPR010978">
    <property type="entry name" value="tRNA-bd_arm"/>
</dbReference>
<keyword evidence="3" id="KW-0547">Nucleotide-binding</keyword>
<feature type="domain" description="Aminoacyl-transfer RNA synthetases class-II family profile" evidence="12">
    <location>
        <begin position="167"/>
        <end position="496"/>
    </location>
</feature>
<dbReference type="OrthoDB" id="10264585at2759"/>
<proteinExistence type="predicted"/>
<dbReference type="PRINTS" id="PR00981">
    <property type="entry name" value="TRNASYNTHSER"/>
</dbReference>
<feature type="binding site" evidence="8">
    <location>
        <position position="468"/>
    </location>
    <ligand>
        <name>L-serine</name>
        <dbReference type="ChEBI" id="CHEBI:33384"/>
    </ligand>
</feature>
<dbReference type="PANTHER" id="PTHR11778">
    <property type="entry name" value="SERYL-TRNA SYNTHETASE"/>
    <property type="match status" value="1"/>
</dbReference>
<evidence type="ECO:0000256" key="7">
    <source>
        <dbReference type="ARBA" id="ARBA00034892"/>
    </source>
</evidence>
<dbReference type="EMBL" id="NJET01000056">
    <property type="protein sequence ID" value="PHH63115.1"/>
    <property type="molecule type" value="Genomic_DNA"/>
</dbReference>
<dbReference type="AlphaFoldDB" id="A0A2C5Y0U6"/>
<dbReference type="PIRSF" id="PIRSF001529">
    <property type="entry name" value="Ser-tRNA-synth_IIa"/>
    <property type="match status" value="1"/>
</dbReference>
<keyword evidence="4 9" id="KW-0067">ATP-binding</keyword>
<dbReference type="Proteomes" id="UP000226192">
    <property type="component" value="Unassembled WGS sequence"/>
</dbReference>
<feature type="binding site" evidence="9">
    <location>
        <begin position="431"/>
        <end position="434"/>
    </location>
    <ligand>
        <name>ATP</name>
        <dbReference type="ChEBI" id="CHEBI:30616"/>
    </ligand>
</feature>
<evidence type="ECO:0000256" key="9">
    <source>
        <dbReference type="PIRSR" id="PIRSR001529-2"/>
    </source>
</evidence>
<gene>
    <name evidence="13" type="ORF">CDD81_6266</name>
</gene>
<feature type="binding site" evidence="9">
    <location>
        <begin position="318"/>
        <end position="321"/>
    </location>
    <ligand>
        <name>ATP</name>
        <dbReference type="ChEBI" id="CHEBI:30616"/>
    </ligand>
</feature>
<feature type="site" description="Important for serine binding" evidence="8">
    <location>
        <position position="470"/>
    </location>
</feature>
<feature type="binding site" evidence="8">
    <location>
        <position position="302"/>
    </location>
    <ligand>
        <name>L-serine</name>
        <dbReference type="ChEBI" id="CHEBI:33384"/>
    </ligand>
</feature>
<keyword evidence="14" id="KW-1185">Reference proteome</keyword>
<reference evidence="13 14" key="1">
    <citation type="submission" date="2017-06" db="EMBL/GenBank/DDBJ databases">
        <title>Ant-infecting Ophiocordyceps genomes reveal a high diversity of potential behavioral manipulation genes and a possible major role for enterotoxins.</title>
        <authorList>
            <person name="De Bekker C."/>
            <person name="Evans H.C."/>
            <person name="Brachmann A."/>
            <person name="Hughes D.P."/>
        </authorList>
    </citation>
    <scope>NUCLEOTIDE SEQUENCE [LARGE SCALE GENOMIC DNA]</scope>
    <source>
        <strain evidence="13 14">Map64</strain>
    </source>
</reference>
<dbReference type="UniPathway" id="UPA00906">
    <property type="reaction ID" value="UER00895"/>
</dbReference>
<dbReference type="InterPro" id="IPR015866">
    <property type="entry name" value="Ser-tRNA-synth_1_N"/>
</dbReference>
<dbReference type="Pfam" id="PF00587">
    <property type="entry name" value="tRNA-synt_2b"/>
    <property type="match status" value="1"/>
</dbReference>
<dbReference type="PROSITE" id="PS50862">
    <property type="entry name" value="AA_TRNA_LIGASE_II"/>
    <property type="match status" value="1"/>
</dbReference>
<feature type="coiled-coil region" evidence="10">
    <location>
        <begin position="97"/>
        <end position="128"/>
    </location>
</feature>
<sequence>MRRAPRLLRYPSLAVRGFSEVRRPPFAPKPLLDIRHIRRHPELYAQTCRERNYPEQVENADRIVVLYGKWEDGEKSTLVWRKRARDLSSAMAGSPGNKAALEKARAVKEQLLQLASQSREQLDEMEALALQLPSLTSEDTPRGPKPVVADYVNKAPASFASKAEYKSHVDIGAELGILDLAAGAKTSGWGWYYLIGDGARLEQALVQYALSVASRRGWTLVSPPSIVYSHIGAACGFQPRDRHGETQIYKVAQSSGGDTKRRAPELILGGTSEIALAGIKADSTINAADLPLRRVAVSRCYRAEAGSRGASTKGIYRVHEFTKVELFAWTAPDAVSARRVLNDMVDMQKELLAGLGLYCRVLIMPVADLGAAATYKVDIEAFFPGRRRLASSIAKASSKDAKASPKGAKPASTASSQDDDASPKTNSGWGEVTSASLCSDYQTRRLATRLRPEPTSPDTSLEFPFTANATALAVPRVLAALLENGWDNASRTVAIPKCLRPWMDGKERIGPPAGAQ</sequence>
<accession>A0A2C5Y0U6</accession>
<evidence type="ECO:0000313" key="13">
    <source>
        <dbReference type="EMBL" id="PHH63115.1"/>
    </source>
</evidence>
<dbReference type="Gene3D" id="1.10.287.40">
    <property type="entry name" value="Serine-tRNA synthetase, tRNA binding domain"/>
    <property type="match status" value="1"/>
</dbReference>
<comment type="caution">
    <text evidence="13">The sequence shown here is derived from an EMBL/GenBank/DDBJ whole genome shotgun (WGS) entry which is preliminary data.</text>
</comment>
<protein>
    <recommendedName>
        <fullName evidence="1">serine--tRNA ligase</fullName>
        <ecNumber evidence="1">6.1.1.11</ecNumber>
    </recommendedName>
    <alternativeName>
        <fullName evidence="6">Seryl-tRNA synthetase</fullName>
    </alternativeName>
    <alternativeName>
        <fullName evidence="7">Seryl-tRNA(Ser) synthetase</fullName>
    </alternativeName>
</protein>
<evidence type="ECO:0000313" key="14">
    <source>
        <dbReference type="Proteomes" id="UP000226192"/>
    </source>
</evidence>
<feature type="binding site" evidence="8">
    <location>
        <position position="325"/>
    </location>
    <ligand>
        <name>L-serine</name>
        <dbReference type="ChEBI" id="CHEBI:33384"/>
    </ligand>
</feature>
<evidence type="ECO:0000256" key="11">
    <source>
        <dbReference type="SAM" id="MobiDB-lite"/>
    </source>
</evidence>
<dbReference type="GO" id="GO:0004828">
    <property type="term" value="F:serine-tRNA ligase activity"/>
    <property type="evidence" value="ECO:0007669"/>
    <property type="project" value="UniProtKB-EC"/>
</dbReference>
<evidence type="ECO:0000259" key="12">
    <source>
        <dbReference type="PROSITE" id="PS50862"/>
    </source>
</evidence>
<dbReference type="InterPro" id="IPR002314">
    <property type="entry name" value="aa-tRNA-synt_IIb"/>
</dbReference>
<dbReference type="GO" id="GO:0006434">
    <property type="term" value="P:seryl-tRNA aminoacylation"/>
    <property type="evidence" value="ECO:0007669"/>
    <property type="project" value="InterPro"/>
</dbReference>
<dbReference type="EC" id="6.1.1.11" evidence="1"/>
<evidence type="ECO:0000256" key="10">
    <source>
        <dbReference type="SAM" id="Coils"/>
    </source>
</evidence>
<evidence type="ECO:0000256" key="5">
    <source>
        <dbReference type="ARBA" id="ARBA00023146"/>
    </source>
</evidence>
<feature type="binding site" evidence="8">
    <location>
        <position position="271"/>
    </location>
    <ligand>
        <name>L-serine</name>
        <dbReference type="ChEBI" id="CHEBI:33384"/>
    </ligand>
</feature>
<dbReference type="SUPFAM" id="SSF55681">
    <property type="entry name" value="Class II aaRS and biotin synthetases"/>
    <property type="match status" value="1"/>
</dbReference>
<dbReference type="InterPro" id="IPR042103">
    <property type="entry name" value="SerRS_1_N_sf"/>
</dbReference>
<dbReference type="InterPro" id="IPR006195">
    <property type="entry name" value="aa-tRNA-synth_II"/>
</dbReference>
<evidence type="ECO:0000256" key="8">
    <source>
        <dbReference type="PIRSR" id="PIRSR001529-1"/>
    </source>
</evidence>
<dbReference type="GO" id="GO:0005524">
    <property type="term" value="F:ATP binding"/>
    <property type="evidence" value="ECO:0007669"/>
    <property type="project" value="UniProtKB-KW"/>
</dbReference>
<evidence type="ECO:0000256" key="1">
    <source>
        <dbReference type="ARBA" id="ARBA00012840"/>
    </source>
</evidence>